<dbReference type="InterPro" id="IPR008930">
    <property type="entry name" value="Terpenoid_cyclase/PrenylTrfase"/>
</dbReference>
<proteinExistence type="predicted"/>
<dbReference type="AlphaFoldDB" id="A0A940PB02"/>
<keyword evidence="2" id="KW-1185">Reference proteome</keyword>
<dbReference type="EMBL" id="JAEEGA010000006">
    <property type="protein sequence ID" value="MBP1041425.1"/>
    <property type="molecule type" value="Genomic_DNA"/>
</dbReference>
<dbReference type="Proteomes" id="UP000674938">
    <property type="component" value="Unassembled WGS sequence"/>
</dbReference>
<evidence type="ECO:0000313" key="1">
    <source>
        <dbReference type="EMBL" id="MBP1041425.1"/>
    </source>
</evidence>
<reference evidence="1" key="1">
    <citation type="submission" date="2020-12" db="EMBL/GenBank/DDBJ databases">
        <title>Vagococcus allomyrinae sp. nov. and Enterococcus lavae sp. nov., isolated from the larvae of Allomyrina dichotoma.</title>
        <authorList>
            <person name="Lee S.D."/>
        </authorList>
    </citation>
    <scope>NUCLEOTIDE SEQUENCE</scope>
    <source>
        <strain evidence="1">BWB3-3</strain>
    </source>
</reference>
<accession>A0A940PB02</accession>
<protein>
    <submittedName>
        <fullName evidence="1">Uncharacterized protein</fullName>
    </submittedName>
</protein>
<name>A0A940PB02_9ENTE</name>
<dbReference type="RefSeq" id="WP_209527358.1">
    <property type="nucleotide sequence ID" value="NZ_JAEEGA010000006.1"/>
</dbReference>
<dbReference type="SUPFAM" id="SSF48239">
    <property type="entry name" value="Terpenoid cyclases/Protein prenyltransferases"/>
    <property type="match status" value="2"/>
</dbReference>
<comment type="caution">
    <text evidence="1">The sequence shown here is derived from an EMBL/GenBank/DDBJ whole genome shotgun (WGS) entry which is preliminary data.</text>
</comment>
<evidence type="ECO:0000313" key="2">
    <source>
        <dbReference type="Proteomes" id="UP000674938"/>
    </source>
</evidence>
<sequence length="319" mass="36951">MFICRRGTSLKAQQKRVDLKTTQKWVYRNARPLDLLRWQTHFEKGPEMAAAQVLAAFQNKDGGFAFAMEPDSWNQCSSPIQTWAAVEVLRELELLTVESHLVRTALTYLEHSFDHQTNCWPTTIKAQENCPQAFWWEWSKELNLNPTAYFCGLIIRFAEKGSSLYKLAIDLANQSIAHFLNSKPTTDGHLLLCYLRLLEFSEEAGYTAISKQANFHLKLQAEIKGFMTQLDMDWLVDGVAYGFLQKYQDDLSQISDNPNIVSDIVEYLMTSIQDNGTWTIPWAWNDFPDEWAISQNWWRSHGIISTLLFLRKFGYLVDE</sequence>
<gene>
    <name evidence="1" type="ORF">I6N95_10450</name>
</gene>
<organism evidence="1 2">
    <name type="scientific">Vagococcus allomyrinae</name>
    <dbReference type="NCBI Taxonomy" id="2794353"/>
    <lineage>
        <taxon>Bacteria</taxon>
        <taxon>Bacillati</taxon>
        <taxon>Bacillota</taxon>
        <taxon>Bacilli</taxon>
        <taxon>Lactobacillales</taxon>
        <taxon>Enterococcaceae</taxon>
        <taxon>Vagococcus</taxon>
    </lineage>
</organism>